<dbReference type="PANTHER" id="PTHR46124">
    <property type="entry name" value="D-AMINOACYL-TRNA DEACYLASE"/>
    <property type="match status" value="1"/>
</dbReference>
<feature type="binding site" evidence="1">
    <location>
        <position position="113"/>
    </location>
    <ligand>
        <name>a divalent metal cation</name>
        <dbReference type="ChEBI" id="CHEBI:60240"/>
        <label>2</label>
    </ligand>
</feature>
<dbReference type="PANTHER" id="PTHR46124:SF2">
    <property type="entry name" value="D-AMINOACYL-TRNA DEACYLASE"/>
    <property type="match status" value="1"/>
</dbReference>
<dbReference type="Pfam" id="PF01026">
    <property type="entry name" value="TatD_DNase"/>
    <property type="match status" value="1"/>
</dbReference>
<dbReference type="GO" id="GO:0016788">
    <property type="term" value="F:hydrolase activity, acting on ester bonds"/>
    <property type="evidence" value="ECO:0007669"/>
    <property type="project" value="InterPro"/>
</dbReference>
<dbReference type="RefSeq" id="WP_167960870.1">
    <property type="nucleotide sequence ID" value="NZ_CP050831.1"/>
</dbReference>
<organism evidence="2 3">
    <name type="scientific">Bacteroides faecium</name>
    <dbReference type="NCBI Taxonomy" id="2715212"/>
    <lineage>
        <taxon>Bacteria</taxon>
        <taxon>Pseudomonadati</taxon>
        <taxon>Bacteroidota</taxon>
        <taxon>Bacteroidia</taxon>
        <taxon>Bacteroidales</taxon>
        <taxon>Bacteroidaceae</taxon>
        <taxon>Bacteroides</taxon>
    </lineage>
</organism>
<dbReference type="AlphaFoldDB" id="A0A6H0KK42"/>
<name>A0A6H0KK42_9BACE</name>
<reference evidence="2 3" key="1">
    <citation type="submission" date="2020-03" db="EMBL/GenBank/DDBJ databases">
        <title>Genomic analysis of Bacteroides faecium CBA7301.</title>
        <authorList>
            <person name="Kim J."/>
            <person name="Roh S.W."/>
        </authorList>
    </citation>
    <scope>NUCLEOTIDE SEQUENCE [LARGE SCALE GENOMIC DNA]</scope>
    <source>
        <strain evidence="2 3">CBA7301</strain>
    </source>
</reference>
<keyword evidence="2" id="KW-0378">Hydrolase</keyword>
<evidence type="ECO:0000313" key="3">
    <source>
        <dbReference type="Proteomes" id="UP000501780"/>
    </source>
</evidence>
<dbReference type="InterPro" id="IPR001130">
    <property type="entry name" value="TatD-like"/>
</dbReference>
<dbReference type="GO" id="GO:0046872">
    <property type="term" value="F:metal ion binding"/>
    <property type="evidence" value="ECO:0007669"/>
    <property type="project" value="UniProtKB-KW"/>
</dbReference>
<keyword evidence="3" id="KW-1185">Reference proteome</keyword>
<dbReference type="Gene3D" id="3.20.20.140">
    <property type="entry name" value="Metal-dependent hydrolases"/>
    <property type="match status" value="1"/>
</dbReference>
<protein>
    <submittedName>
        <fullName evidence="2">Hydrolase TatD</fullName>
    </submittedName>
</protein>
<dbReference type="PIRSF" id="PIRSF005902">
    <property type="entry name" value="DNase_TatD"/>
    <property type="match status" value="1"/>
</dbReference>
<feature type="binding site" evidence="1">
    <location>
        <position position="137"/>
    </location>
    <ligand>
        <name>a divalent metal cation</name>
        <dbReference type="ChEBI" id="CHEBI:60240"/>
        <label>2</label>
    </ligand>
</feature>
<accession>A0A6H0KK42</accession>
<dbReference type="EMBL" id="CP050831">
    <property type="protein sequence ID" value="QIU93589.1"/>
    <property type="molecule type" value="Genomic_DNA"/>
</dbReference>
<dbReference type="Proteomes" id="UP000501780">
    <property type="component" value="Chromosome"/>
</dbReference>
<proteinExistence type="predicted"/>
<sequence length="219" mass="25198">MEGKMIDTILDIHTHRQEADSESKSIINYRLLEDSSFQEDCYYSVGIHPWKLTVANFDRQLDFLIEQLPNKQVVAIGEAGLDKLTEASMALQTLAFVMQIQLSETYGLPLIIHCVKAMEQLLAAKKRFQPKQPWIWHGFRGKPEQATQLLKQGFYLSLGEHYPDETMKLIPDERLFLETDESSLDIEDILCRAAEVRGVGVKALRETIRRNIQNVFFKA</sequence>
<feature type="binding site" evidence="1">
    <location>
        <position position="180"/>
    </location>
    <ligand>
        <name>a divalent metal cation</name>
        <dbReference type="ChEBI" id="CHEBI:60240"/>
        <label>1</label>
    </ligand>
</feature>
<evidence type="ECO:0000313" key="2">
    <source>
        <dbReference type="EMBL" id="QIU93589.1"/>
    </source>
</evidence>
<dbReference type="SUPFAM" id="SSF51556">
    <property type="entry name" value="Metallo-dependent hydrolases"/>
    <property type="match status" value="1"/>
</dbReference>
<keyword evidence="1" id="KW-0479">Metal-binding</keyword>
<dbReference type="KEGG" id="bfc:BacF7301_05240"/>
<dbReference type="InterPro" id="IPR032466">
    <property type="entry name" value="Metal_Hydrolase"/>
</dbReference>
<evidence type="ECO:0000256" key="1">
    <source>
        <dbReference type="PIRSR" id="PIRSR005902-1"/>
    </source>
</evidence>
<feature type="binding site" evidence="1">
    <location>
        <position position="78"/>
    </location>
    <ligand>
        <name>a divalent metal cation</name>
        <dbReference type="ChEBI" id="CHEBI:60240"/>
        <label>1</label>
    </ligand>
</feature>
<gene>
    <name evidence="2" type="ORF">BacF7301_05240</name>
</gene>